<sequence>MRRKTASVSLRQMLSVFSGKSPCSADGSGKKPVDRLMVPEKSRD</sequence>
<evidence type="ECO:0000313" key="3">
    <source>
        <dbReference type="Proteomes" id="UP000005561"/>
    </source>
</evidence>
<dbReference type="Proteomes" id="UP000005561">
    <property type="component" value="Unassembled WGS sequence"/>
</dbReference>
<evidence type="ECO:0000256" key="1">
    <source>
        <dbReference type="SAM" id="MobiDB-lite"/>
    </source>
</evidence>
<gene>
    <name evidence="2" type="ORF">BRYFOR_08811</name>
</gene>
<accession>C6LJH5</accession>
<protein>
    <submittedName>
        <fullName evidence="2">Uncharacterized protein</fullName>
    </submittedName>
</protein>
<evidence type="ECO:0000313" key="2">
    <source>
        <dbReference type="EMBL" id="EET59289.1"/>
    </source>
</evidence>
<reference evidence="2" key="1">
    <citation type="submission" date="2009-07" db="EMBL/GenBank/DDBJ databases">
        <authorList>
            <person name="Weinstock G."/>
            <person name="Sodergren E."/>
            <person name="Clifton S."/>
            <person name="Fulton L."/>
            <person name="Fulton B."/>
            <person name="Courtney L."/>
            <person name="Fronick C."/>
            <person name="Harrison M."/>
            <person name="Strong C."/>
            <person name="Farmer C."/>
            <person name="Delahaunty K."/>
            <person name="Markovic C."/>
            <person name="Hall O."/>
            <person name="Minx P."/>
            <person name="Tomlinson C."/>
            <person name="Mitreva M."/>
            <person name="Nelson J."/>
            <person name="Hou S."/>
            <person name="Wollam A."/>
            <person name="Pepin K.H."/>
            <person name="Johnson M."/>
            <person name="Bhonagiri V."/>
            <person name="Nash W.E."/>
            <person name="Warren W."/>
            <person name="Chinwalla A."/>
            <person name="Mardis E.R."/>
            <person name="Wilson R.K."/>
        </authorList>
    </citation>
    <scope>NUCLEOTIDE SEQUENCE [LARGE SCALE GENOMIC DNA]</scope>
    <source>
        <strain evidence="2">DSM 14469</strain>
    </source>
</reference>
<name>C6LJH5_9FIRM</name>
<dbReference type="AlphaFoldDB" id="C6LJH5"/>
<feature type="compositionally biased region" description="Basic and acidic residues" evidence="1">
    <location>
        <begin position="28"/>
        <end position="44"/>
    </location>
</feature>
<organism evidence="2 3">
    <name type="scientific">Marvinbryantia formatexigens DSM 14469</name>
    <dbReference type="NCBI Taxonomy" id="478749"/>
    <lineage>
        <taxon>Bacteria</taxon>
        <taxon>Bacillati</taxon>
        <taxon>Bacillota</taxon>
        <taxon>Clostridia</taxon>
        <taxon>Lachnospirales</taxon>
        <taxon>Lachnospiraceae</taxon>
        <taxon>Marvinbryantia</taxon>
    </lineage>
</organism>
<feature type="region of interest" description="Disordered" evidence="1">
    <location>
        <begin position="18"/>
        <end position="44"/>
    </location>
</feature>
<keyword evidence="3" id="KW-1185">Reference proteome</keyword>
<comment type="caution">
    <text evidence="2">The sequence shown here is derived from an EMBL/GenBank/DDBJ whole genome shotgun (WGS) entry which is preliminary data.</text>
</comment>
<proteinExistence type="predicted"/>
<dbReference type="RefSeq" id="WP_006863574.1">
    <property type="nucleotide sequence ID" value="NZ_ACCL02000020.1"/>
</dbReference>
<dbReference type="EMBL" id="ACCL02000020">
    <property type="protein sequence ID" value="EET59289.1"/>
    <property type="molecule type" value="Genomic_DNA"/>
</dbReference>